<dbReference type="AlphaFoldDB" id="A0A365HAR8"/>
<evidence type="ECO:0000313" key="2">
    <source>
        <dbReference type="EMBL" id="RAY16026.1"/>
    </source>
</evidence>
<dbReference type="InterPro" id="IPR008930">
    <property type="entry name" value="Terpenoid_cyclase/PrenylTrfase"/>
</dbReference>
<dbReference type="Gene3D" id="1.50.10.20">
    <property type="match status" value="1"/>
</dbReference>
<dbReference type="GO" id="GO:0010333">
    <property type="term" value="F:terpene synthase activity"/>
    <property type="evidence" value="ECO:0007669"/>
    <property type="project" value="InterPro"/>
</dbReference>
<dbReference type="GO" id="GO:0016102">
    <property type="term" value="P:diterpenoid biosynthetic process"/>
    <property type="evidence" value="ECO:0007669"/>
    <property type="project" value="TreeGrafter"/>
</dbReference>
<sequence>MAEIAAAAQELVDGLLTEPWGRVSPSVYETGRVISLTPWLAGHRQRLDYLVATQRPDGGWGAPDPGYALVPTLSATEALLAARPHDPELARSAERGVAVLRRWLSGGGPALPDMPAIEHLAPALIELINRRLAEPLPSPPKLDGALLPVIRSVLTGGGEIPEKLIHALELAGDAARGLPALRPQSTGTIGASPAATAAWLGDQEPEPDHPARRYLEEAARPHGGPVPCGLPITVFERGWVLGWLARAGIPVTVPDTLVRELADAVGERGAPAAAGLPADADTTSGALYALALLGAPRRPDPLWAYEAGAHFATWPGEDGVSVSTNAHVLEAFGQYAAAVPAEAPRYAATIARVGAWLAGRQEPDGSWRDRWHASPYYATACCALALERFGGATGGPAVHRARRWVLDSQRPDGSWGHWSGTAEETAYAMQILLLSRPADGESAEAARAAVARGLDRLPATAPGPDEPALWHDKDLYLPTAIVRSAVLAARGLALDNAHVSSR</sequence>
<dbReference type="OrthoDB" id="9758578at2"/>
<dbReference type="Gene3D" id="1.50.10.160">
    <property type="match status" value="1"/>
</dbReference>
<dbReference type="SUPFAM" id="SSF81853">
    <property type="entry name" value="Family 10 polysaccharide lyase"/>
    <property type="match status" value="1"/>
</dbReference>
<dbReference type="Proteomes" id="UP000251891">
    <property type="component" value="Unassembled WGS sequence"/>
</dbReference>
<gene>
    <name evidence="2" type="ORF">DPM19_08840</name>
</gene>
<feature type="domain" description="Squalene cyclase C-terminal" evidence="1">
    <location>
        <begin position="321"/>
        <end position="427"/>
    </location>
</feature>
<dbReference type="Pfam" id="PF13243">
    <property type="entry name" value="SQHop_cyclase_C"/>
    <property type="match status" value="1"/>
</dbReference>
<evidence type="ECO:0000259" key="1">
    <source>
        <dbReference type="Pfam" id="PF13243"/>
    </source>
</evidence>
<dbReference type="PANTHER" id="PTHR31739:SF25">
    <property type="entry name" value="(E,E)-GERANYLLINALOOL SYNTHASE"/>
    <property type="match status" value="1"/>
</dbReference>
<dbReference type="SUPFAM" id="SSF48239">
    <property type="entry name" value="Terpenoid cyclases/Protein prenyltransferases"/>
    <property type="match status" value="1"/>
</dbReference>
<dbReference type="PANTHER" id="PTHR31739">
    <property type="entry name" value="ENT-COPALYL DIPHOSPHATE SYNTHASE, CHLOROPLASTIC"/>
    <property type="match status" value="1"/>
</dbReference>
<dbReference type="EMBL" id="QLYX01000003">
    <property type="protein sequence ID" value="RAY16026.1"/>
    <property type="molecule type" value="Genomic_DNA"/>
</dbReference>
<reference evidence="2 3" key="1">
    <citation type="submission" date="2018-06" db="EMBL/GenBank/DDBJ databases">
        <title>Actinomadura craniellae sp. nov. isolated from marine sponge Craniella sp.</title>
        <authorList>
            <person name="Li L."/>
            <person name="Xu Q.H."/>
            <person name="Lin H.W."/>
            <person name="Lu Y.H."/>
        </authorList>
    </citation>
    <scope>NUCLEOTIDE SEQUENCE [LARGE SCALE GENOMIC DNA]</scope>
    <source>
        <strain evidence="2 3">LHW63021</strain>
    </source>
</reference>
<evidence type="ECO:0000313" key="3">
    <source>
        <dbReference type="Proteomes" id="UP000251891"/>
    </source>
</evidence>
<keyword evidence="3" id="KW-1185">Reference proteome</keyword>
<organism evidence="2 3">
    <name type="scientific">Actinomadura craniellae</name>
    <dbReference type="NCBI Taxonomy" id="2231787"/>
    <lineage>
        <taxon>Bacteria</taxon>
        <taxon>Bacillati</taxon>
        <taxon>Actinomycetota</taxon>
        <taxon>Actinomycetes</taxon>
        <taxon>Streptosporangiales</taxon>
        <taxon>Thermomonosporaceae</taxon>
        <taxon>Actinomadura</taxon>
    </lineage>
</organism>
<dbReference type="InterPro" id="IPR032696">
    <property type="entry name" value="SQ_cyclase_C"/>
</dbReference>
<protein>
    <recommendedName>
        <fullName evidence="1">Squalene cyclase C-terminal domain-containing protein</fullName>
    </recommendedName>
</protein>
<name>A0A365HAR8_9ACTN</name>
<dbReference type="GO" id="GO:0000287">
    <property type="term" value="F:magnesium ion binding"/>
    <property type="evidence" value="ECO:0007669"/>
    <property type="project" value="TreeGrafter"/>
</dbReference>
<accession>A0A365HAR8</accession>
<comment type="caution">
    <text evidence="2">The sequence shown here is derived from an EMBL/GenBank/DDBJ whole genome shotgun (WGS) entry which is preliminary data.</text>
</comment>
<dbReference type="InterPro" id="IPR050148">
    <property type="entry name" value="Terpene_synthase-like"/>
</dbReference>
<proteinExistence type="predicted"/>